<keyword evidence="2" id="KW-1185">Reference proteome</keyword>
<gene>
    <name evidence="1" type="ORF">PNK_0057</name>
</gene>
<dbReference type="Proteomes" id="UP000069902">
    <property type="component" value="Chromosome cPNK"/>
</dbReference>
<sequence length="53" mass="6227">MKRKKDFGQSRSILEPEGLKQLYELEPLIKVKPYLTNQSEVIKVSVAWRPARK</sequence>
<accession>A0A0U5JBG0</accession>
<evidence type="ECO:0000313" key="2">
    <source>
        <dbReference type="Proteomes" id="UP000069902"/>
    </source>
</evidence>
<reference evidence="2" key="1">
    <citation type="submission" date="2015-09" db="EMBL/GenBank/DDBJ databases">
        <authorList>
            <person name="Bertelli C."/>
        </authorList>
    </citation>
    <scope>NUCLEOTIDE SEQUENCE [LARGE SCALE GENOMIC DNA]</scope>
    <source>
        <strain evidence="2">KNic</strain>
    </source>
</reference>
<dbReference type="KEGG" id="pnl:PNK_0057"/>
<organism evidence="1 2">
    <name type="scientific">Candidatus Protochlamydia naegleriophila</name>
    <dbReference type="NCBI Taxonomy" id="389348"/>
    <lineage>
        <taxon>Bacteria</taxon>
        <taxon>Pseudomonadati</taxon>
        <taxon>Chlamydiota</taxon>
        <taxon>Chlamydiia</taxon>
        <taxon>Parachlamydiales</taxon>
        <taxon>Parachlamydiaceae</taxon>
        <taxon>Candidatus Protochlamydia</taxon>
    </lineage>
</organism>
<protein>
    <submittedName>
        <fullName evidence="1">Uncharacterized protein</fullName>
    </submittedName>
</protein>
<dbReference type="InParanoid" id="A0A0U5JBG0"/>
<dbReference type="AlphaFoldDB" id="A0A0U5JBG0"/>
<dbReference type="EMBL" id="LN879502">
    <property type="protein sequence ID" value="CUI15695.1"/>
    <property type="molecule type" value="Genomic_DNA"/>
</dbReference>
<evidence type="ECO:0000313" key="1">
    <source>
        <dbReference type="EMBL" id="CUI15695.1"/>
    </source>
</evidence>
<dbReference type="PATRIC" id="fig|389348.3.peg.66"/>
<name>A0A0U5JBG0_9BACT</name>
<dbReference type="STRING" id="389348.PNK_0057"/>
<proteinExistence type="predicted"/>